<evidence type="ECO:0000313" key="9">
    <source>
        <dbReference type="Proteomes" id="UP000638043"/>
    </source>
</evidence>
<keyword evidence="5 7" id="KW-0472">Membrane</keyword>
<evidence type="ECO:0000256" key="4">
    <source>
        <dbReference type="ARBA" id="ARBA00022989"/>
    </source>
</evidence>
<feature type="transmembrane region" description="Helical" evidence="7">
    <location>
        <begin position="194"/>
        <end position="216"/>
    </location>
</feature>
<evidence type="ECO:0000256" key="1">
    <source>
        <dbReference type="ARBA" id="ARBA00004651"/>
    </source>
</evidence>
<comment type="subcellular location">
    <subcellularLocation>
        <location evidence="1">Cell membrane</location>
        <topology evidence="1">Multi-pass membrane protein</topology>
    </subcellularLocation>
</comment>
<evidence type="ECO:0000256" key="2">
    <source>
        <dbReference type="ARBA" id="ARBA00022475"/>
    </source>
</evidence>
<keyword evidence="3 7" id="KW-0812">Transmembrane</keyword>
<proteinExistence type="predicted"/>
<evidence type="ECO:0000256" key="3">
    <source>
        <dbReference type="ARBA" id="ARBA00022692"/>
    </source>
</evidence>
<reference evidence="9" key="1">
    <citation type="journal article" date="2019" name="Int. J. Syst. Evol. Microbiol.">
        <title>The Global Catalogue of Microorganisms (GCM) 10K type strain sequencing project: providing services to taxonomists for standard genome sequencing and annotation.</title>
        <authorList>
            <consortium name="The Broad Institute Genomics Platform"/>
            <consortium name="The Broad Institute Genome Sequencing Center for Infectious Disease"/>
            <person name="Wu L."/>
            <person name="Ma J."/>
        </authorList>
    </citation>
    <scope>NUCLEOTIDE SEQUENCE [LARGE SCALE GENOMIC DNA]</scope>
    <source>
        <strain evidence="9">CGMCC 4.7181</strain>
    </source>
</reference>
<feature type="transmembrane region" description="Helical" evidence="7">
    <location>
        <begin position="41"/>
        <end position="62"/>
    </location>
</feature>
<keyword evidence="9" id="KW-1185">Reference proteome</keyword>
<dbReference type="PANTHER" id="PTHR30213">
    <property type="entry name" value="INNER MEMBRANE PROTEIN YHJD"/>
    <property type="match status" value="1"/>
</dbReference>
<comment type="caution">
    <text evidence="8">The sequence shown here is derived from an EMBL/GenBank/DDBJ whole genome shotgun (WGS) entry which is preliminary data.</text>
</comment>
<dbReference type="InterPro" id="IPR017039">
    <property type="entry name" value="Virul_fac_BrkB"/>
</dbReference>
<feature type="transmembrane region" description="Helical" evidence="7">
    <location>
        <begin position="228"/>
        <end position="247"/>
    </location>
</feature>
<evidence type="ECO:0008006" key="10">
    <source>
        <dbReference type="Google" id="ProtNLM"/>
    </source>
</evidence>
<dbReference type="Proteomes" id="UP000638043">
    <property type="component" value="Unassembled WGS sequence"/>
</dbReference>
<keyword evidence="4 7" id="KW-1133">Transmembrane helix</keyword>
<accession>A0ABQ2MX74</accession>
<feature type="transmembrane region" description="Helical" evidence="7">
    <location>
        <begin position="153"/>
        <end position="174"/>
    </location>
</feature>
<dbReference type="EMBL" id="BMMQ01000002">
    <property type="protein sequence ID" value="GGO60624.1"/>
    <property type="molecule type" value="Genomic_DNA"/>
</dbReference>
<dbReference type="Pfam" id="PF03631">
    <property type="entry name" value="Virul_fac_BrkB"/>
    <property type="match status" value="1"/>
</dbReference>
<feature type="transmembrane region" description="Helical" evidence="7">
    <location>
        <begin position="108"/>
        <end position="132"/>
    </location>
</feature>
<evidence type="ECO:0000256" key="5">
    <source>
        <dbReference type="ARBA" id="ARBA00023136"/>
    </source>
</evidence>
<evidence type="ECO:0000256" key="6">
    <source>
        <dbReference type="SAM" id="Coils"/>
    </source>
</evidence>
<keyword evidence="6" id="KW-0175">Coiled coil</keyword>
<sequence length="346" mass="36787">MVRILGAINAAVKQVLRLRLVRAFFLFSDHRGGLLAAAITYRMLFAVFASVLLGFSIASFWLSTRSDLWDALVETVDQVVPGLIGTGDDANVLINIDQVLEQRIGFTFAGGIGAIALIAALLGAVGNVRMSLRTIAGTRQDTSNALIMKGVDLLFALSIGVLIAASALASFLGSSFVDLVLSWIHFDAGGGAEFVARAGSVFVTFVLDAVIIAWLFWLQSGVRAGVRAMIPGSLIGGAGLVVLQQASGLFVGGANNNPLFGVFTSLIALLLWFNFSAQVVLIACAYIVTTVEEQQQRVGSVYGAETLAQRTVRAAERDVVVAQDALNAAREAEREERDRLAARERA</sequence>
<dbReference type="RefSeq" id="WP_188699975.1">
    <property type="nucleotide sequence ID" value="NZ_BMMQ01000002.1"/>
</dbReference>
<dbReference type="PANTHER" id="PTHR30213:SF1">
    <property type="entry name" value="INNER MEMBRANE PROTEIN YHJD"/>
    <property type="match status" value="1"/>
</dbReference>
<evidence type="ECO:0000256" key="7">
    <source>
        <dbReference type="SAM" id="Phobius"/>
    </source>
</evidence>
<protein>
    <recommendedName>
        <fullName evidence="10">YihY/virulence factor BrkB family protein</fullName>
    </recommendedName>
</protein>
<gene>
    <name evidence="8" type="ORF">GCM10010910_06500</name>
</gene>
<evidence type="ECO:0000313" key="8">
    <source>
        <dbReference type="EMBL" id="GGO60624.1"/>
    </source>
</evidence>
<feature type="transmembrane region" description="Helical" evidence="7">
    <location>
        <begin position="259"/>
        <end position="288"/>
    </location>
</feature>
<name>A0ABQ2MX74_9MICO</name>
<organism evidence="8 9">
    <name type="scientific">Microbacterium nanhaiense</name>
    <dbReference type="NCBI Taxonomy" id="1301026"/>
    <lineage>
        <taxon>Bacteria</taxon>
        <taxon>Bacillati</taxon>
        <taxon>Actinomycetota</taxon>
        <taxon>Actinomycetes</taxon>
        <taxon>Micrococcales</taxon>
        <taxon>Microbacteriaceae</taxon>
        <taxon>Microbacterium</taxon>
    </lineage>
</organism>
<keyword evidence="2" id="KW-1003">Cell membrane</keyword>
<feature type="coiled-coil region" evidence="6">
    <location>
        <begin position="312"/>
        <end position="345"/>
    </location>
</feature>